<dbReference type="HOGENOM" id="CLU_061421_0_0_1"/>
<dbReference type="AlphaFoldDB" id="F4RLP1"/>
<dbReference type="Proteomes" id="UP000001072">
    <property type="component" value="Unassembled WGS sequence"/>
</dbReference>
<evidence type="ECO:0000313" key="3">
    <source>
        <dbReference type="Proteomes" id="UP000001072"/>
    </source>
</evidence>
<protein>
    <submittedName>
        <fullName evidence="2">Uncharacterized protein</fullName>
    </submittedName>
</protein>
<accession>F4RLP1</accession>
<reference evidence="3" key="1">
    <citation type="journal article" date="2011" name="Proc. Natl. Acad. Sci. U.S.A.">
        <title>Obligate biotrophy features unraveled by the genomic analysis of rust fungi.</title>
        <authorList>
            <person name="Duplessis S."/>
            <person name="Cuomo C.A."/>
            <person name="Lin Y.-C."/>
            <person name="Aerts A."/>
            <person name="Tisserant E."/>
            <person name="Veneault-Fourrey C."/>
            <person name="Joly D.L."/>
            <person name="Hacquard S."/>
            <person name="Amselem J."/>
            <person name="Cantarel B.L."/>
            <person name="Chiu R."/>
            <person name="Coutinho P.M."/>
            <person name="Feau N."/>
            <person name="Field M."/>
            <person name="Frey P."/>
            <person name="Gelhaye E."/>
            <person name="Goldberg J."/>
            <person name="Grabherr M.G."/>
            <person name="Kodira C.D."/>
            <person name="Kohler A."/>
            <person name="Kuees U."/>
            <person name="Lindquist E.A."/>
            <person name="Lucas S.M."/>
            <person name="Mago R."/>
            <person name="Mauceli E."/>
            <person name="Morin E."/>
            <person name="Murat C."/>
            <person name="Pangilinan J.L."/>
            <person name="Park R."/>
            <person name="Pearson M."/>
            <person name="Quesneville H."/>
            <person name="Rouhier N."/>
            <person name="Sakthikumar S."/>
            <person name="Salamov A.A."/>
            <person name="Schmutz J."/>
            <person name="Selles B."/>
            <person name="Shapiro H."/>
            <person name="Tanguay P."/>
            <person name="Tuskan G.A."/>
            <person name="Henrissat B."/>
            <person name="Van de Peer Y."/>
            <person name="Rouze P."/>
            <person name="Ellis J.G."/>
            <person name="Dodds P.N."/>
            <person name="Schein J.E."/>
            <person name="Zhong S."/>
            <person name="Hamelin R.C."/>
            <person name="Grigoriev I.V."/>
            <person name="Szabo L.J."/>
            <person name="Martin F."/>
        </authorList>
    </citation>
    <scope>NUCLEOTIDE SEQUENCE [LARGE SCALE GENOMIC DNA]</scope>
    <source>
        <strain evidence="3">98AG31 / pathotype 3-4-7</strain>
    </source>
</reference>
<evidence type="ECO:0000256" key="1">
    <source>
        <dbReference type="SAM" id="MobiDB-lite"/>
    </source>
</evidence>
<keyword evidence="3" id="KW-1185">Reference proteome</keyword>
<feature type="compositionally biased region" description="Polar residues" evidence="1">
    <location>
        <begin position="186"/>
        <end position="200"/>
    </location>
</feature>
<dbReference type="VEuPathDB" id="FungiDB:MELLADRAFT_63171"/>
<evidence type="ECO:0000313" key="2">
    <source>
        <dbReference type="EMBL" id="EGG06715.1"/>
    </source>
</evidence>
<proteinExistence type="predicted"/>
<gene>
    <name evidence="2" type="ORF">MELLADRAFT_63171</name>
</gene>
<name>F4RLP1_MELLP</name>
<dbReference type="RefSeq" id="XP_007410155.1">
    <property type="nucleotide sequence ID" value="XM_007410093.1"/>
</dbReference>
<dbReference type="OrthoDB" id="2512934at2759"/>
<dbReference type="KEGG" id="mlr:MELLADRAFT_63171"/>
<dbReference type="EMBL" id="GL883107">
    <property type="protein sequence ID" value="EGG06715.1"/>
    <property type="molecule type" value="Genomic_DNA"/>
</dbReference>
<sequence length="216" mass="24501">MDSGTNGPDSNPINFNLDPSILRASTPQRRVPLVERVCQYLDKQNSDTKSFILAYLHSTNEKIVRQKKQWASVTKGWKSTEAVLDGIADLVNQKPECQAKWNDWVLKKAKIIVAQQLPPPGSLYINVNKLDTTFFEHDKAVKREEDIVQSINFLHQLITSKLKHEHQAWKVKRKHRAEQTGVDVDSNGSDLDSGLQSPSETSEDDEVKESPSSYVY</sequence>
<dbReference type="GeneID" id="18930042"/>
<dbReference type="InParanoid" id="F4RLP1"/>
<feature type="region of interest" description="Disordered" evidence="1">
    <location>
        <begin position="173"/>
        <end position="216"/>
    </location>
</feature>
<organism evidence="3">
    <name type="scientific">Melampsora larici-populina (strain 98AG31 / pathotype 3-4-7)</name>
    <name type="common">Poplar leaf rust fungus</name>
    <dbReference type="NCBI Taxonomy" id="747676"/>
    <lineage>
        <taxon>Eukaryota</taxon>
        <taxon>Fungi</taxon>
        <taxon>Dikarya</taxon>
        <taxon>Basidiomycota</taxon>
        <taxon>Pucciniomycotina</taxon>
        <taxon>Pucciniomycetes</taxon>
        <taxon>Pucciniales</taxon>
        <taxon>Melampsoraceae</taxon>
        <taxon>Melampsora</taxon>
    </lineage>
</organism>